<dbReference type="Proteomes" id="UP000663829">
    <property type="component" value="Unassembled WGS sequence"/>
</dbReference>
<dbReference type="AlphaFoldDB" id="A0A814DUQ9"/>
<keyword evidence="5" id="KW-1185">Reference proteome</keyword>
<dbReference type="Proteomes" id="UP000677228">
    <property type="component" value="Unassembled WGS sequence"/>
</dbReference>
<name>A0A814DUQ9_9BILA</name>
<dbReference type="EMBL" id="CAJOBC010002479">
    <property type="protein sequence ID" value="CAF3735244.1"/>
    <property type="molecule type" value="Genomic_DNA"/>
</dbReference>
<dbReference type="EMBL" id="CAJNOQ010002479">
    <property type="protein sequence ID" value="CAF0960634.1"/>
    <property type="molecule type" value="Genomic_DNA"/>
</dbReference>
<evidence type="ECO:0000313" key="3">
    <source>
        <dbReference type="EMBL" id="CAF3633282.1"/>
    </source>
</evidence>
<dbReference type="EMBL" id="CAJOBA010002172">
    <property type="protein sequence ID" value="CAF3633282.1"/>
    <property type="molecule type" value="Genomic_DNA"/>
</dbReference>
<evidence type="ECO:0000313" key="4">
    <source>
        <dbReference type="EMBL" id="CAF3735244.1"/>
    </source>
</evidence>
<reference evidence="2" key="1">
    <citation type="submission" date="2021-02" db="EMBL/GenBank/DDBJ databases">
        <authorList>
            <person name="Nowell W R."/>
        </authorList>
    </citation>
    <scope>NUCLEOTIDE SEQUENCE</scope>
</reference>
<dbReference type="Proteomes" id="UP000682733">
    <property type="component" value="Unassembled WGS sequence"/>
</dbReference>
<accession>A0A814DUQ9</accession>
<evidence type="ECO:0000313" key="5">
    <source>
        <dbReference type="Proteomes" id="UP000663829"/>
    </source>
</evidence>
<proteinExistence type="predicted"/>
<comment type="caution">
    <text evidence="2">The sequence shown here is derived from an EMBL/GenBank/DDBJ whole genome shotgun (WGS) entry which is preliminary data.</text>
</comment>
<organism evidence="2 5">
    <name type="scientific">Didymodactylos carnosus</name>
    <dbReference type="NCBI Taxonomy" id="1234261"/>
    <lineage>
        <taxon>Eukaryota</taxon>
        <taxon>Metazoa</taxon>
        <taxon>Spiralia</taxon>
        <taxon>Gnathifera</taxon>
        <taxon>Rotifera</taxon>
        <taxon>Eurotatoria</taxon>
        <taxon>Bdelloidea</taxon>
        <taxon>Philodinida</taxon>
        <taxon>Philodinidae</taxon>
        <taxon>Didymodactylos</taxon>
    </lineage>
</organism>
<evidence type="ECO:0000313" key="1">
    <source>
        <dbReference type="EMBL" id="CAF0848021.1"/>
    </source>
</evidence>
<gene>
    <name evidence="2" type="ORF">GPM918_LOCUS11733</name>
    <name evidence="1" type="ORF">OVA965_LOCUS6993</name>
    <name evidence="4" type="ORF">SRO942_LOCUS11734</name>
    <name evidence="3" type="ORF">TMI583_LOCUS6989</name>
</gene>
<dbReference type="Proteomes" id="UP000681722">
    <property type="component" value="Unassembled WGS sequence"/>
</dbReference>
<sequence>MSFLFTSSTFLHRLLSKLVERKLQYLSLSVGLVFCCLAYQRCNRLKNELQHYERREQTILTLNKQKQQELYFLQTNITLLEETVEQTFLISSKLPRYMPTSSPGLEVSTTEYIHNKIDYDSNNNIVSRKDVILDSYTEKGSLADYIDSF</sequence>
<dbReference type="EMBL" id="CAJNOK010002172">
    <property type="protein sequence ID" value="CAF0848021.1"/>
    <property type="molecule type" value="Genomic_DNA"/>
</dbReference>
<evidence type="ECO:0000313" key="2">
    <source>
        <dbReference type="EMBL" id="CAF0960634.1"/>
    </source>
</evidence>
<protein>
    <submittedName>
        <fullName evidence="2">Uncharacterized protein</fullName>
    </submittedName>
</protein>